<dbReference type="EMBL" id="JACHOT010000002">
    <property type="protein sequence ID" value="MBB4650622.1"/>
    <property type="molecule type" value="Genomic_DNA"/>
</dbReference>
<evidence type="ECO:0000259" key="4">
    <source>
        <dbReference type="PROSITE" id="PS51077"/>
    </source>
</evidence>
<proteinExistence type="predicted"/>
<feature type="domain" description="IclR-ED" evidence="5">
    <location>
        <begin position="75"/>
        <end position="258"/>
    </location>
</feature>
<dbReference type="InterPro" id="IPR029016">
    <property type="entry name" value="GAF-like_dom_sf"/>
</dbReference>
<keyword evidence="3" id="KW-0804">Transcription</keyword>
<dbReference type="Gene3D" id="1.10.10.10">
    <property type="entry name" value="Winged helix-like DNA-binding domain superfamily/Winged helix DNA-binding domain"/>
    <property type="match status" value="1"/>
</dbReference>
<comment type="caution">
    <text evidence="6">The sequence shown here is derived from an EMBL/GenBank/DDBJ whole genome shotgun (WGS) entry which is preliminary data.</text>
</comment>
<accession>A0ABR6L1I5</accession>
<sequence length="266" mass="28982">MQENNGRNSYQVQAVDRAIDILQAFSARQPFLSLAEIAAATSLSKATAYRILSTLQNRGLIGKRADNVYYCLGSEISALAGVRARHSGLIDVCMPEMRRIRDVVDETVSLGARVGNERVQLYQLEGFRLPKRGSMSGERSPLYAGASNKLLLSAMSDSELRSFFGTVPLLAFTESTIVDQSLLWEAIDQIRKAGFSESVSEKFVGGASLATPIYNAEGDLVAALSVSVPVERFSASHRERCLDELQQGAKSISSELGYRAARPIEP</sequence>
<feature type="domain" description="HTH iclR-type" evidence="4">
    <location>
        <begin position="12"/>
        <end position="74"/>
    </location>
</feature>
<dbReference type="RefSeq" id="WP_183262674.1">
    <property type="nucleotide sequence ID" value="NZ_BAAAVZ010000002.1"/>
</dbReference>
<dbReference type="InterPro" id="IPR014757">
    <property type="entry name" value="Tscrpt_reg_IclR_C"/>
</dbReference>
<gene>
    <name evidence="6" type="ORF">GGQ99_002377</name>
</gene>
<dbReference type="GO" id="GO:0003677">
    <property type="term" value="F:DNA binding"/>
    <property type="evidence" value="ECO:0007669"/>
    <property type="project" value="UniProtKB-KW"/>
</dbReference>
<keyword evidence="7" id="KW-1185">Reference proteome</keyword>
<dbReference type="InterPro" id="IPR036390">
    <property type="entry name" value="WH_DNA-bd_sf"/>
</dbReference>
<dbReference type="SUPFAM" id="SSF55781">
    <property type="entry name" value="GAF domain-like"/>
    <property type="match status" value="1"/>
</dbReference>
<evidence type="ECO:0000259" key="5">
    <source>
        <dbReference type="PROSITE" id="PS51078"/>
    </source>
</evidence>
<evidence type="ECO:0000256" key="2">
    <source>
        <dbReference type="ARBA" id="ARBA00023125"/>
    </source>
</evidence>
<dbReference type="InterPro" id="IPR036388">
    <property type="entry name" value="WH-like_DNA-bd_sf"/>
</dbReference>
<keyword evidence="1" id="KW-0805">Transcription regulation</keyword>
<dbReference type="SUPFAM" id="SSF46785">
    <property type="entry name" value="Winged helix' DNA-binding domain"/>
    <property type="match status" value="1"/>
</dbReference>
<evidence type="ECO:0000313" key="7">
    <source>
        <dbReference type="Proteomes" id="UP000539538"/>
    </source>
</evidence>
<name>A0ABR6L1I5_9HYPH</name>
<evidence type="ECO:0000256" key="3">
    <source>
        <dbReference type="ARBA" id="ARBA00023163"/>
    </source>
</evidence>
<evidence type="ECO:0000313" key="6">
    <source>
        <dbReference type="EMBL" id="MBB4650622.1"/>
    </source>
</evidence>
<dbReference type="Pfam" id="PF09339">
    <property type="entry name" value="HTH_IclR"/>
    <property type="match status" value="1"/>
</dbReference>
<dbReference type="Pfam" id="PF01614">
    <property type="entry name" value="IclR_C"/>
    <property type="match status" value="1"/>
</dbReference>
<dbReference type="PANTHER" id="PTHR30136:SF24">
    <property type="entry name" value="HTH-TYPE TRANSCRIPTIONAL REPRESSOR ALLR"/>
    <property type="match status" value="1"/>
</dbReference>
<dbReference type="Proteomes" id="UP000539538">
    <property type="component" value="Unassembled WGS sequence"/>
</dbReference>
<protein>
    <submittedName>
        <fullName evidence="6">DNA-binding IclR family transcriptional regulator</fullName>
    </submittedName>
</protein>
<organism evidence="6 7">
    <name type="scientific">Aminobacter niigataensis</name>
    <dbReference type="NCBI Taxonomy" id="83265"/>
    <lineage>
        <taxon>Bacteria</taxon>
        <taxon>Pseudomonadati</taxon>
        <taxon>Pseudomonadota</taxon>
        <taxon>Alphaproteobacteria</taxon>
        <taxon>Hyphomicrobiales</taxon>
        <taxon>Phyllobacteriaceae</taxon>
        <taxon>Aminobacter</taxon>
    </lineage>
</organism>
<dbReference type="PROSITE" id="PS51078">
    <property type="entry name" value="ICLR_ED"/>
    <property type="match status" value="1"/>
</dbReference>
<dbReference type="InterPro" id="IPR005471">
    <property type="entry name" value="Tscrpt_reg_IclR_N"/>
</dbReference>
<dbReference type="SMART" id="SM00346">
    <property type="entry name" value="HTH_ICLR"/>
    <property type="match status" value="1"/>
</dbReference>
<dbReference type="PROSITE" id="PS51077">
    <property type="entry name" value="HTH_ICLR"/>
    <property type="match status" value="1"/>
</dbReference>
<dbReference type="PANTHER" id="PTHR30136">
    <property type="entry name" value="HELIX-TURN-HELIX TRANSCRIPTIONAL REGULATOR, ICLR FAMILY"/>
    <property type="match status" value="1"/>
</dbReference>
<reference evidence="6 7" key="1">
    <citation type="submission" date="2020-08" db="EMBL/GenBank/DDBJ databases">
        <title>Genomic Encyclopedia of Type Strains, Phase IV (KMG-IV): sequencing the most valuable type-strain genomes for metagenomic binning, comparative biology and taxonomic classification.</title>
        <authorList>
            <person name="Goeker M."/>
        </authorList>
    </citation>
    <scope>NUCLEOTIDE SEQUENCE [LARGE SCALE GENOMIC DNA]</scope>
    <source>
        <strain evidence="6 7">DSM 7050</strain>
    </source>
</reference>
<dbReference type="InterPro" id="IPR050707">
    <property type="entry name" value="HTH_MetabolicPath_Reg"/>
</dbReference>
<keyword evidence="2 6" id="KW-0238">DNA-binding</keyword>
<evidence type="ECO:0000256" key="1">
    <source>
        <dbReference type="ARBA" id="ARBA00023015"/>
    </source>
</evidence>
<dbReference type="Gene3D" id="3.30.450.40">
    <property type="match status" value="1"/>
</dbReference>